<dbReference type="Pfam" id="PF14343">
    <property type="entry name" value="PrcB_C"/>
    <property type="match status" value="1"/>
</dbReference>
<dbReference type="EMBL" id="MFDD01000004">
    <property type="protein sequence ID" value="OGE40890.1"/>
    <property type="molecule type" value="Genomic_DNA"/>
</dbReference>
<accession>A0A1F5KJA5</accession>
<proteinExistence type="predicted"/>
<feature type="domain" description="PrcB C-terminal" evidence="1">
    <location>
        <begin position="126"/>
        <end position="174"/>
    </location>
</feature>
<evidence type="ECO:0000313" key="2">
    <source>
        <dbReference type="EMBL" id="OGE40890.1"/>
    </source>
</evidence>
<dbReference type="InterPro" id="IPR025748">
    <property type="entry name" value="PrcB_C_dom"/>
</dbReference>
<evidence type="ECO:0000313" key="3">
    <source>
        <dbReference type="Proteomes" id="UP000177328"/>
    </source>
</evidence>
<dbReference type="AlphaFoldDB" id="A0A1F5KJA5"/>
<gene>
    <name evidence="2" type="ORF">A3D25_03135</name>
</gene>
<protein>
    <recommendedName>
        <fullName evidence="1">PrcB C-terminal domain-containing protein</fullName>
    </recommendedName>
</protein>
<comment type="caution">
    <text evidence="2">The sequence shown here is derived from an EMBL/GenBank/DDBJ whole genome shotgun (WGS) entry which is preliminary data.</text>
</comment>
<organism evidence="2 3">
    <name type="scientific">Candidatus Daviesbacteria bacterium RIFCSPHIGHO2_02_FULL_43_12</name>
    <dbReference type="NCBI Taxonomy" id="1797776"/>
    <lineage>
        <taxon>Bacteria</taxon>
        <taxon>Candidatus Daviesiibacteriota</taxon>
    </lineage>
</organism>
<reference evidence="2 3" key="1">
    <citation type="journal article" date="2016" name="Nat. Commun.">
        <title>Thousands of microbial genomes shed light on interconnected biogeochemical processes in an aquifer system.</title>
        <authorList>
            <person name="Anantharaman K."/>
            <person name="Brown C.T."/>
            <person name="Hug L.A."/>
            <person name="Sharon I."/>
            <person name="Castelle C.J."/>
            <person name="Probst A.J."/>
            <person name="Thomas B.C."/>
            <person name="Singh A."/>
            <person name="Wilkins M.J."/>
            <person name="Karaoz U."/>
            <person name="Brodie E.L."/>
            <person name="Williams K.H."/>
            <person name="Hubbard S.S."/>
            <person name="Banfield J.F."/>
        </authorList>
    </citation>
    <scope>NUCLEOTIDE SEQUENCE [LARGE SCALE GENOMIC DNA]</scope>
</reference>
<dbReference type="Proteomes" id="UP000177328">
    <property type="component" value="Unassembled WGS sequence"/>
</dbReference>
<name>A0A1F5KJA5_9BACT</name>
<sequence>MSEFGQKLGICKTGRLTRLSKRVGVLAGATLLAGVTLLGGEAPRISAQFVPGDTTDTDKIIYPTRILQDSQCGHQGRERFLVASTPESWARLKVAIPALALPGPLLTGVSPELPADQMALAYLDKEQGTSGYGVDIGRIIVSPDNVFVDAYKISPRPGQATLQWLTRPCVVVLIPKVEGRPFVVTVKDAVPVQLEQSNPS</sequence>
<evidence type="ECO:0000259" key="1">
    <source>
        <dbReference type="Pfam" id="PF14343"/>
    </source>
</evidence>